<evidence type="ECO:0000313" key="1">
    <source>
        <dbReference type="EMBL" id="EUJ32875.1"/>
    </source>
</evidence>
<evidence type="ECO:0000313" key="2">
    <source>
        <dbReference type="Proteomes" id="UP000019254"/>
    </source>
</evidence>
<gene>
    <name evidence="1" type="ORF">PCORN_00250</name>
</gene>
<name>W7C6Q4_9LIST</name>
<organism evidence="1 2">
    <name type="scientific">Listeria cornellensis FSL F6-0969</name>
    <dbReference type="NCBI Taxonomy" id="1265820"/>
    <lineage>
        <taxon>Bacteria</taxon>
        <taxon>Bacillati</taxon>
        <taxon>Bacillota</taxon>
        <taxon>Bacilli</taxon>
        <taxon>Bacillales</taxon>
        <taxon>Listeriaceae</taxon>
        <taxon>Listeria</taxon>
    </lineage>
</organism>
<sequence length="95" mass="10924">MSQKLFDEAVLFFKGNKTYVKICELAEKKYRTYGKVTGSFSLASFDEAELADIANFLGVSEFSLLVRSVFLLSGGWRFMRVGVLLWCLLKRLLRR</sequence>
<dbReference type="EMBL" id="AODE01000002">
    <property type="protein sequence ID" value="EUJ32875.1"/>
    <property type="molecule type" value="Genomic_DNA"/>
</dbReference>
<proteinExistence type="predicted"/>
<reference evidence="1 2" key="1">
    <citation type="journal article" date="2014" name="Int. J. Syst. Evol. Microbiol.">
        <title>Listeria floridensis sp. nov., Listeria aquatica sp. nov., Listeria cornellensis sp. nov., Listeria riparia sp. nov. and Listeria grandensis sp. nov., from agricultural and natural environments.</title>
        <authorList>
            <person name="den Bakker H.C."/>
            <person name="Warchocki S."/>
            <person name="Wright E.M."/>
            <person name="Allred A.F."/>
            <person name="Ahlstrom C."/>
            <person name="Manuel C.S."/>
            <person name="Stasiewicz M.J."/>
            <person name="Burrell A."/>
            <person name="Roof S."/>
            <person name="Strawn L."/>
            <person name="Fortes E.D."/>
            <person name="Nightingale K.K."/>
            <person name="Kephart D."/>
            <person name="Wiedmann M."/>
        </authorList>
    </citation>
    <scope>NUCLEOTIDE SEQUENCE [LARGE SCALE GENOMIC DNA]</scope>
    <source>
        <strain evidence="2">FSL F6-969</strain>
    </source>
</reference>
<dbReference type="Proteomes" id="UP000019254">
    <property type="component" value="Unassembled WGS sequence"/>
</dbReference>
<dbReference type="PATRIC" id="fig|1265820.5.peg.48"/>
<accession>W7C6Q4</accession>
<dbReference type="AlphaFoldDB" id="W7C6Q4"/>
<comment type="caution">
    <text evidence="1">The sequence shown here is derived from an EMBL/GenBank/DDBJ whole genome shotgun (WGS) entry which is preliminary data.</text>
</comment>
<dbReference type="STRING" id="1265820.PCORN_00250"/>
<protein>
    <submittedName>
        <fullName evidence="1">Uncharacterized protein</fullName>
    </submittedName>
</protein>
<dbReference type="RefSeq" id="WP_036076507.1">
    <property type="nucleotide sequence ID" value="NZ_AODE01000002.1"/>
</dbReference>
<keyword evidence="2" id="KW-1185">Reference proteome</keyword>